<evidence type="ECO:0008006" key="3">
    <source>
        <dbReference type="Google" id="ProtNLM"/>
    </source>
</evidence>
<accession>A0A2Z7DKI2</accession>
<organism evidence="1 2">
    <name type="scientific">Dorcoceras hygrometricum</name>
    <dbReference type="NCBI Taxonomy" id="472368"/>
    <lineage>
        <taxon>Eukaryota</taxon>
        <taxon>Viridiplantae</taxon>
        <taxon>Streptophyta</taxon>
        <taxon>Embryophyta</taxon>
        <taxon>Tracheophyta</taxon>
        <taxon>Spermatophyta</taxon>
        <taxon>Magnoliopsida</taxon>
        <taxon>eudicotyledons</taxon>
        <taxon>Gunneridae</taxon>
        <taxon>Pentapetalae</taxon>
        <taxon>asterids</taxon>
        <taxon>lamiids</taxon>
        <taxon>Lamiales</taxon>
        <taxon>Gesneriaceae</taxon>
        <taxon>Didymocarpoideae</taxon>
        <taxon>Trichosporeae</taxon>
        <taxon>Loxocarpinae</taxon>
        <taxon>Dorcoceras</taxon>
    </lineage>
</organism>
<reference evidence="1 2" key="1">
    <citation type="journal article" date="2015" name="Proc. Natl. Acad. Sci. U.S.A.">
        <title>The resurrection genome of Boea hygrometrica: A blueprint for survival of dehydration.</title>
        <authorList>
            <person name="Xiao L."/>
            <person name="Yang G."/>
            <person name="Zhang L."/>
            <person name="Yang X."/>
            <person name="Zhao S."/>
            <person name="Ji Z."/>
            <person name="Zhou Q."/>
            <person name="Hu M."/>
            <person name="Wang Y."/>
            <person name="Chen M."/>
            <person name="Xu Y."/>
            <person name="Jin H."/>
            <person name="Xiao X."/>
            <person name="Hu G."/>
            <person name="Bao F."/>
            <person name="Hu Y."/>
            <person name="Wan P."/>
            <person name="Li L."/>
            <person name="Deng X."/>
            <person name="Kuang T."/>
            <person name="Xiang C."/>
            <person name="Zhu J.K."/>
            <person name="Oliver M.J."/>
            <person name="He Y."/>
        </authorList>
    </citation>
    <scope>NUCLEOTIDE SEQUENCE [LARGE SCALE GENOMIC DNA]</scope>
    <source>
        <strain evidence="2">cv. XS01</strain>
    </source>
</reference>
<dbReference type="Proteomes" id="UP000250235">
    <property type="component" value="Unassembled WGS sequence"/>
</dbReference>
<dbReference type="EMBL" id="KQ986336">
    <property type="protein sequence ID" value="KZV58761.1"/>
    <property type="molecule type" value="Genomic_DNA"/>
</dbReference>
<name>A0A2Z7DKI2_9LAMI</name>
<keyword evidence="2" id="KW-1185">Reference proteome</keyword>
<protein>
    <recommendedName>
        <fullName evidence="3">Copia protein</fullName>
    </recommendedName>
</protein>
<gene>
    <name evidence="1" type="ORF">F511_13890</name>
</gene>
<dbReference type="AlphaFoldDB" id="A0A2Z7DKI2"/>
<evidence type="ECO:0000313" key="2">
    <source>
        <dbReference type="Proteomes" id="UP000250235"/>
    </source>
</evidence>
<evidence type="ECO:0000313" key="1">
    <source>
        <dbReference type="EMBL" id="KZV58761.1"/>
    </source>
</evidence>
<dbReference type="OrthoDB" id="913866at2759"/>
<dbReference type="PANTHER" id="PTHR11439:SF483">
    <property type="entry name" value="PEPTIDE SYNTHASE GLIP-LIKE, PUTATIVE (AFU_ORTHOLOGUE AFUA_3G12920)-RELATED"/>
    <property type="match status" value="1"/>
</dbReference>
<dbReference type="PANTHER" id="PTHR11439">
    <property type="entry name" value="GAG-POL-RELATED RETROTRANSPOSON"/>
    <property type="match status" value="1"/>
</dbReference>
<sequence>MGISLCHPTPLHCDNQSAIQIARNSVFHERTKHIEIDCHVTRHHLEAGTITLPFVPSSLQIADMFTKAHSCSRFPFLSDKLSMLIAVAS</sequence>
<proteinExistence type="predicted"/>
<dbReference type="CDD" id="cd09272">
    <property type="entry name" value="RNase_HI_RT_Ty1"/>
    <property type="match status" value="1"/>
</dbReference>